<evidence type="ECO:0000256" key="11">
    <source>
        <dbReference type="ARBA" id="ARBA00023034"/>
    </source>
</evidence>
<name>A0A3S1BLI9_ELYCH</name>
<feature type="domain" description="Galactosyltransferase C-terminal" evidence="17">
    <location>
        <begin position="163"/>
        <end position="238"/>
    </location>
</feature>
<gene>
    <name evidence="19" type="ORF">EGW08_005782</name>
</gene>
<dbReference type="Pfam" id="PF13733">
    <property type="entry name" value="Glyco_transf_7N"/>
    <property type="match status" value="1"/>
</dbReference>
<dbReference type="OrthoDB" id="6020664at2759"/>
<comment type="caution">
    <text evidence="19">The sequence shown here is derived from an EMBL/GenBank/DDBJ whole genome shotgun (WGS) entry which is preliminary data.</text>
</comment>
<evidence type="ECO:0000256" key="16">
    <source>
        <dbReference type="RuleBase" id="RU368121"/>
    </source>
</evidence>
<keyword evidence="8" id="KW-0479">Metal-binding</keyword>
<feature type="transmembrane region" description="Helical" evidence="16">
    <location>
        <begin position="12"/>
        <end position="33"/>
    </location>
</feature>
<dbReference type="FunFam" id="3.90.550.10:FF:000062">
    <property type="entry name" value="beta-1,4-galactosyltransferase 7 isoform X1"/>
    <property type="match status" value="1"/>
</dbReference>
<dbReference type="InterPro" id="IPR029044">
    <property type="entry name" value="Nucleotide-diphossugar_trans"/>
</dbReference>
<evidence type="ECO:0000259" key="18">
    <source>
        <dbReference type="Pfam" id="PF13733"/>
    </source>
</evidence>
<organism evidence="19 20">
    <name type="scientific">Elysia chlorotica</name>
    <name type="common">Eastern emerald elysia</name>
    <name type="synonym">Sea slug</name>
    <dbReference type="NCBI Taxonomy" id="188477"/>
    <lineage>
        <taxon>Eukaryota</taxon>
        <taxon>Metazoa</taxon>
        <taxon>Spiralia</taxon>
        <taxon>Lophotrochozoa</taxon>
        <taxon>Mollusca</taxon>
        <taxon>Gastropoda</taxon>
        <taxon>Heterobranchia</taxon>
        <taxon>Euthyneura</taxon>
        <taxon>Panpulmonata</taxon>
        <taxon>Sacoglossa</taxon>
        <taxon>Placobranchoidea</taxon>
        <taxon>Plakobranchidae</taxon>
        <taxon>Elysia</taxon>
    </lineage>
</organism>
<feature type="domain" description="Galactosyltransferase N-terminal" evidence="18">
    <location>
        <begin position="73"/>
        <end position="156"/>
    </location>
</feature>
<evidence type="ECO:0000256" key="14">
    <source>
        <dbReference type="ARBA" id="ARBA00023211"/>
    </source>
</evidence>
<dbReference type="EC" id="2.4.1.-" evidence="16"/>
<dbReference type="PANTHER" id="PTHR19300">
    <property type="entry name" value="BETA-1,4-GALACTOSYLTRANSFERASE"/>
    <property type="match status" value="1"/>
</dbReference>
<dbReference type="PANTHER" id="PTHR19300:SF30">
    <property type="entry name" value="BETA-1,4-GALACTOSYLTRANSFERASE 7"/>
    <property type="match status" value="1"/>
</dbReference>
<dbReference type="InterPro" id="IPR027995">
    <property type="entry name" value="Galactosyl_T_N"/>
</dbReference>
<evidence type="ECO:0000256" key="13">
    <source>
        <dbReference type="ARBA" id="ARBA00023180"/>
    </source>
</evidence>
<dbReference type="PRINTS" id="PR02050">
    <property type="entry name" value="B14GALTRFASE"/>
</dbReference>
<evidence type="ECO:0000256" key="3">
    <source>
        <dbReference type="ARBA" id="ARBA00004922"/>
    </source>
</evidence>
<keyword evidence="5 16" id="KW-0328">Glycosyltransferase</keyword>
<sequence length="337" mass="39522">MAVKLARLRLRFLFVGLLCTLTIAMFWGVSLVLDGSLLASEVRCDCQNKGTDILGRSKNSEARDPHKEVKGVNHSMCVLVPFRDRFEELMEFVPHMNKFLLRQNIAHELVVINQLDKFRFNRASLINVGFLETRGNCDYIAMHDVDLLPLNEELRYDFPEDGPLHLAAPHLHPLYHYKTFVGGILLLQSKDFEKLNGLSNKYWGWGREDDEFFVRMRKAKLKLSRPGNLTSGIKTFKHIHDRKKRKRDYDKFFDQREKTRRLDKQTGLTSLDYKVDSIRRLTVDSSPVTILNTYLACDVDFTPWCLKAEDHDWYENRLRERREQLQQQTDPSHNSHV</sequence>
<keyword evidence="7 16" id="KW-0812">Transmembrane</keyword>
<keyword evidence="10 16" id="KW-1133">Transmembrane helix</keyword>
<dbReference type="AlphaFoldDB" id="A0A3S1BLI9"/>
<dbReference type="GO" id="GO:0030166">
    <property type="term" value="P:proteoglycan biosynthetic process"/>
    <property type="evidence" value="ECO:0007669"/>
    <property type="project" value="TreeGrafter"/>
</dbReference>
<dbReference type="STRING" id="188477.A0A3S1BLI9"/>
<evidence type="ECO:0000256" key="2">
    <source>
        <dbReference type="ARBA" id="ARBA00004323"/>
    </source>
</evidence>
<reference evidence="19 20" key="1">
    <citation type="submission" date="2019-01" db="EMBL/GenBank/DDBJ databases">
        <title>A draft genome assembly of the solar-powered sea slug Elysia chlorotica.</title>
        <authorList>
            <person name="Cai H."/>
            <person name="Li Q."/>
            <person name="Fang X."/>
            <person name="Li J."/>
            <person name="Curtis N.E."/>
            <person name="Altenburger A."/>
            <person name="Shibata T."/>
            <person name="Feng M."/>
            <person name="Maeda T."/>
            <person name="Schwartz J.A."/>
            <person name="Shigenobu S."/>
            <person name="Lundholm N."/>
            <person name="Nishiyama T."/>
            <person name="Yang H."/>
            <person name="Hasebe M."/>
            <person name="Li S."/>
            <person name="Pierce S.K."/>
            <person name="Wang J."/>
        </authorList>
    </citation>
    <scope>NUCLEOTIDE SEQUENCE [LARGE SCALE GENOMIC DNA]</scope>
    <source>
        <strain evidence="19">EC2010</strain>
        <tissue evidence="19">Whole organism of an adult</tissue>
    </source>
</reference>
<dbReference type="GO" id="GO:0000139">
    <property type="term" value="C:Golgi membrane"/>
    <property type="evidence" value="ECO:0007669"/>
    <property type="project" value="UniProtKB-SubCell"/>
</dbReference>
<keyword evidence="11" id="KW-0333">Golgi apparatus</keyword>
<evidence type="ECO:0000256" key="9">
    <source>
        <dbReference type="ARBA" id="ARBA00022968"/>
    </source>
</evidence>
<evidence type="ECO:0000256" key="4">
    <source>
        <dbReference type="ARBA" id="ARBA00005735"/>
    </source>
</evidence>
<dbReference type="GO" id="GO:0046872">
    <property type="term" value="F:metal ion binding"/>
    <property type="evidence" value="ECO:0007669"/>
    <property type="project" value="UniProtKB-KW"/>
</dbReference>
<dbReference type="Proteomes" id="UP000271974">
    <property type="component" value="Unassembled WGS sequence"/>
</dbReference>
<evidence type="ECO:0000313" key="19">
    <source>
        <dbReference type="EMBL" id="RUS86467.1"/>
    </source>
</evidence>
<comment type="subcellular location">
    <subcellularLocation>
        <location evidence="2">Golgi apparatus membrane</location>
        <topology evidence="2">Single-pass type II membrane protein</topology>
    </subcellularLocation>
</comment>
<dbReference type="GO" id="GO:0005975">
    <property type="term" value="P:carbohydrate metabolic process"/>
    <property type="evidence" value="ECO:0007669"/>
    <property type="project" value="InterPro"/>
</dbReference>
<comment type="cofactor">
    <cofactor evidence="1">
        <name>Mn(2+)</name>
        <dbReference type="ChEBI" id="CHEBI:29035"/>
    </cofactor>
</comment>
<dbReference type="EMBL" id="RQTK01000138">
    <property type="protein sequence ID" value="RUS86467.1"/>
    <property type="molecule type" value="Genomic_DNA"/>
</dbReference>
<dbReference type="GO" id="GO:0046525">
    <property type="term" value="F:xylosylprotein 4-beta-galactosyltransferase activity"/>
    <property type="evidence" value="ECO:0007669"/>
    <property type="project" value="UniProtKB-EC"/>
</dbReference>
<keyword evidence="6 16" id="KW-0808">Transferase</keyword>
<keyword evidence="9 16" id="KW-0735">Signal-anchor</keyword>
<comment type="catalytic activity">
    <reaction evidence="15">
        <text>3-O-(beta-D-xylosyl)-L-seryl-[protein] + UDP-alpha-D-galactose = 3-O-(beta-D-galactosyl-(1-&gt;4)-beta-D-xylosyl)-L-seryl-[protein] + UDP + H(+)</text>
        <dbReference type="Rhea" id="RHEA:15297"/>
        <dbReference type="Rhea" id="RHEA-COMP:12567"/>
        <dbReference type="Rhea" id="RHEA-COMP:12570"/>
        <dbReference type="ChEBI" id="CHEBI:15378"/>
        <dbReference type="ChEBI" id="CHEBI:58223"/>
        <dbReference type="ChEBI" id="CHEBI:66914"/>
        <dbReference type="ChEBI" id="CHEBI:132085"/>
        <dbReference type="ChEBI" id="CHEBI:132088"/>
        <dbReference type="EC" id="2.4.1.133"/>
    </reaction>
</comment>
<evidence type="ECO:0000256" key="1">
    <source>
        <dbReference type="ARBA" id="ARBA00001936"/>
    </source>
</evidence>
<evidence type="ECO:0000256" key="15">
    <source>
        <dbReference type="ARBA" id="ARBA00051458"/>
    </source>
</evidence>
<evidence type="ECO:0000256" key="8">
    <source>
        <dbReference type="ARBA" id="ARBA00022723"/>
    </source>
</evidence>
<evidence type="ECO:0000256" key="5">
    <source>
        <dbReference type="ARBA" id="ARBA00022676"/>
    </source>
</evidence>
<evidence type="ECO:0000256" key="10">
    <source>
        <dbReference type="ARBA" id="ARBA00022989"/>
    </source>
</evidence>
<keyword evidence="13 16" id="KW-0325">Glycoprotein</keyword>
<comment type="similarity">
    <text evidence="4 16">Belongs to the glycosyltransferase 7 family.</text>
</comment>
<dbReference type="InterPro" id="IPR003859">
    <property type="entry name" value="Galactosyl_T"/>
</dbReference>
<evidence type="ECO:0000259" key="17">
    <source>
        <dbReference type="Pfam" id="PF02709"/>
    </source>
</evidence>
<dbReference type="UniPathway" id="UPA00378"/>
<comment type="function">
    <text evidence="16">Catalyses the transfer of galactose onto proteins or lipids.</text>
</comment>
<evidence type="ECO:0000256" key="7">
    <source>
        <dbReference type="ARBA" id="ARBA00022692"/>
    </source>
</evidence>
<keyword evidence="12 16" id="KW-0472">Membrane</keyword>
<keyword evidence="14" id="KW-0464">Manganese</keyword>
<evidence type="ECO:0000256" key="6">
    <source>
        <dbReference type="ARBA" id="ARBA00022679"/>
    </source>
</evidence>
<dbReference type="SUPFAM" id="SSF53448">
    <property type="entry name" value="Nucleotide-diphospho-sugar transferases"/>
    <property type="match status" value="1"/>
</dbReference>
<dbReference type="Pfam" id="PF02709">
    <property type="entry name" value="Glyco_transf_7C"/>
    <property type="match status" value="1"/>
</dbReference>
<dbReference type="CDD" id="cd00899">
    <property type="entry name" value="b4GalT"/>
    <property type="match status" value="1"/>
</dbReference>
<evidence type="ECO:0000313" key="20">
    <source>
        <dbReference type="Proteomes" id="UP000271974"/>
    </source>
</evidence>
<accession>A0A3S1BLI9</accession>
<comment type="pathway">
    <text evidence="3 16">Protein modification; protein glycosylation.</text>
</comment>
<keyword evidence="20" id="KW-1185">Reference proteome</keyword>
<evidence type="ECO:0000256" key="12">
    <source>
        <dbReference type="ARBA" id="ARBA00023136"/>
    </source>
</evidence>
<dbReference type="Gene3D" id="3.90.550.10">
    <property type="entry name" value="Spore Coat Polysaccharide Biosynthesis Protein SpsA, Chain A"/>
    <property type="match status" value="1"/>
</dbReference>
<protein>
    <recommendedName>
        <fullName evidence="16">Beta-1,4-galactosyltransferase</fullName>
        <ecNumber evidence="16">2.4.1.-</ecNumber>
    </recommendedName>
</protein>
<proteinExistence type="inferred from homology"/>
<dbReference type="InterPro" id="IPR027791">
    <property type="entry name" value="Galactosyl_T_C"/>
</dbReference>